<dbReference type="PROSITE" id="PS50893">
    <property type="entry name" value="ABC_TRANSPORTER_2"/>
    <property type="match status" value="1"/>
</dbReference>
<evidence type="ECO:0000256" key="3">
    <source>
        <dbReference type="ARBA" id="ARBA00022692"/>
    </source>
</evidence>
<evidence type="ECO:0000256" key="9">
    <source>
        <dbReference type="ARBA" id="ARBA00061644"/>
    </source>
</evidence>
<dbReference type="KEGG" id="euz:DVS28_a1815"/>
<accession>A0A346XWA9</accession>
<evidence type="ECO:0000256" key="1">
    <source>
        <dbReference type="ARBA" id="ARBA00004651"/>
    </source>
</evidence>
<feature type="transmembrane region" description="Helical" evidence="11">
    <location>
        <begin position="35"/>
        <end position="60"/>
    </location>
</feature>
<evidence type="ECO:0000256" key="6">
    <source>
        <dbReference type="ARBA" id="ARBA00022989"/>
    </source>
</evidence>
<evidence type="ECO:0000259" key="12">
    <source>
        <dbReference type="PROSITE" id="PS50893"/>
    </source>
</evidence>
<keyword evidence="6 11" id="KW-1133">Transmembrane helix</keyword>
<dbReference type="GO" id="GO:0015421">
    <property type="term" value="F:ABC-type oligopeptide transporter activity"/>
    <property type="evidence" value="ECO:0007669"/>
    <property type="project" value="TreeGrafter"/>
</dbReference>
<evidence type="ECO:0000256" key="2">
    <source>
        <dbReference type="ARBA" id="ARBA00022448"/>
    </source>
</evidence>
<dbReference type="CDD" id="cd18550">
    <property type="entry name" value="ABC_6TM_exporter_like"/>
    <property type="match status" value="1"/>
</dbReference>
<dbReference type="RefSeq" id="WP_114591145.1">
    <property type="nucleotide sequence ID" value="NZ_CP031165.1"/>
</dbReference>
<name>A0A346XWA9_9ACTN</name>
<dbReference type="PANTHER" id="PTHR43394">
    <property type="entry name" value="ATP-DEPENDENT PERMEASE MDL1, MITOCHONDRIAL"/>
    <property type="match status" value="1"/>
</dbReference>
<dbReference type="GO" id="GO:0005524">
    <property type="term" value="F:ATP binding"/>
    <property type="evidence" value="ECO:0007669"/>
    <property type="project" value="UniProtKB-KW"/>
</dbReference>
<dbReference type="SUPFAM" id="SSF52540">
    <property type="entry name" value="P-loop containing nucleoside triphosphate hydrolases"/>
    <property type="match status" value="1"/>
</dbReference>
<dbReference type="FunFam" id="3.40.50.300:FF:000287">
    <property type="entry name" value="Multidrug ABC transporter ATP-binding protein"/>
    <property type="match status" value="1"/>
</dbReference>
<dbReference type="PROSITE" id="PS00211">
    <property type="entry name" value="ABC_TRANSPORTER_1"/>
    <property type="match status" value="1"/>
</dbReference>
<feature type="transmembrane region" description="Helical" evidence="11">
    <location>
        <begin position="264"/>
        <end position="288"/>
    </location>
</feature>
<feature type="domain" description="ABC transporter" evidence="12">
    <location>
        <begin position="365"/>
        <end position="607"/>
    </location>
</feature>
<dbReference type="Gene3D" id="1.20.1560.10">
    <property type="entry name" value="ABC transporter type 1, transmembrane domain"/>
    <property type="match status" value="1"/>
</dbReference>
<evidence type="ECO:0000256" key="10">
    <source>
        <dbReference type="ARBA" id="ARBA00071747"/>
    </source>
</evidence>
<comment type="function">
    <text evidence="8">ABC transporter involved in fatty acid import. Transmembrane domains (TMD) form a pore in the membrane and the ATP-binding domain (NBD) is responsible for energy generation.</text>
</comment>
<proteinExistence type="inferred from homology"/>
<feature type="transmembrane region" description="Helical" evidence="11">
    <location>
        <begin position="164"/>
        <end position="192"/>
    </location>
</feature>
<evidence type="ECO:0000256" key="5">
    <source>
        <dbReference type="ARBA" id="ARBA00022840"/>
    </source>
</evidence>
<dbReference type="SMART" id="SM00382">
    <property type="entry name" value="AAA"/>
    <property type="match status" value="1"/>
</dbReference>
<dbReference type="SUPFAM" id="SSF90123">
    <property type="entry name" value="ABC transporter transmembrane region"/>
    <property type="match status" value="1"/>
</dbReference>
<evidence type="ECO:0000256" key="11">
    <source>
        <dbReference type="SAM" id="Phobius"/>
    </source>
</evidence>
<dbReference type="GO" id="GO:0005886">
    <property type="term" value="C:plasma membrane"/>
    <property type="evidence" value="ECO:0007669"/>
    <property type="project" value="UniProtKB-SubCell"/>
</dbReference>
<organism evidence="14 15">
    <name type="scientific">Euzebya pacifica</name>
    <dbReference type="NCBI Taxonomy" id="1608957"/>
    <lineage>
        <taxon>Bacteria</taxon>
        <taxon>Bacillati</taxon>
        <taxon>Actinomycetota</taxon>
        <taxon>Nitriliruptoria</taxon>
        <taxon>Euzebyales</taxon>
    </lineage>
</organism>
<protein>
    <recommendedName>
        <fullName evidence="10">Fatty acid ABC transporter ATP-binding/permease protein</fullName>
    </recommendedName>
</protein>
<evidence type="ECO:0000259" key="13">
    <source>
        <dbReference type="PROSITE" id="PS50929"/>
    </source>
</evidence>
<evidence type="ECO:0000256" key="4">
    <source>
        <dbReference type="ARBA" id="ARBA00022741"/>
    </source>
</evidence>
<keyword evidence="5 14" id="KW-0067">ATP-binding</keyword>
<dbReference type="InterPro" id="IPR003593">
    <property type="entry name" value="AAA+_ATPase"/>
</dbReference>
<evidence type="ECO:0000313" key="14">
    <source>
        <dbReference type="EMBL" id="AXV06506.1"/>
    </source>
</evidence>
<dbReference type="Pfam" id="PF00005">
    <property type="entry name" value="ABC_tran"/>
    <property type="match status" value="1"/>
</dbReference>
<dbReference type="AlphaFoldDB" id="A0A346XWA9"/>
<evidence type="ECO:0000256" key="8">
    <source>
        <dbReference type="ARBA" id="ARBA00055053"/>
    </source>
</evidence>
<keyword evidence="4" id="KW-0547">Nucleotide-binding</keyword>
<keyword evidence="2" id="KW-0813">Transport</keyword>
<dbReference type="InterPro" id="IPR017871">
    <property type="entry name" value="ABC_transporter-like_CS"/>
</dbReference>
<dbReference type="PROSITE" id="PS50929">
    <property type="entry name" value="ABC_TM1F"/>
    <property type="match status" value="1"/>
</dbReference>
<keyword evidence="3 11" id="KW-0812">Transmembrane</keyword>
<dbReference type="InterPro" id="IPR036640">
    <property type="entry name" value="ABC1_TM_sf"/>
</dbReference>
<dbReference type="Pfam" id="PF00664">
    <property type="entry name" value="ABC_membrane"/>
    <property type="match status" value="1"/>
</dbReference>
<dbReference type="Proteomes" id="UP000264006">
    <property type="component" value="Chromosome"/>
</dbReference>
<gene>
    <name evidence="14" type="ORF">DVS28_a1815</name>
</gene>
<reference evidence="14 15" key="1">
    <citation type="submission" date="2018-09" db="EMBL/GenBank/DDBJ databases">
        <title>Complete genome sequence of Euzebya sp. DY32-46 isolated from seawater of Pacific Ocean.</title>
        <authorList>
            <person name="Xu L."/>
            <person name="Wu Y.-H."/>
            <person name="Xu X.-W."/>
        </authorList>
    </citation>
    <scope>NUCLEOTIDE SEQUENCE [LARGE SCALE GENOMIC DNA]</scope>
    <source>
        <strain evidence="14 15">DY32-46</strain>
    </source>
</reference>
<dbReference type="OrthoDB" id="5166472at2"/>
<dbReference type="InterPro" id="IPR003439">
    <property type="entry name" value="ABC_transporter-like_ATP-bd"/>
</dbReference>
<evidence type="ECO:0000313" key="15">
    <source>
        <dbReference type="Proteomes" id="UP000264006"/>
    </source>
</evidence>
<dbReference type="PANTHER" id="PTHR43394:SF1">
    <property type="entry name" value="ATP-BINDING CASSETTE SUB-FAMILY B MEMBER 10, MITOCHONDRIAL"/>
    <property type="match status" value="1"/>
</dbReference>
<comment type="similarity">
    <text evidence="9">Belongs to the ABC transporter superfamily. Lipid exporter (TC 3.A.1.106) family.</text>
</comment>
<comment type="subcellular location">
    <subcellularLocation>
        <location evidence="1">Cell membrane</location>
        <topology evidence="1">Multi-pass membrane protein</topology>
    </subcellularLocation>
</comment>
<dbReference type="InterPro" id="IPR039421">
    <property type="entry name" value="Type_1_exporter"/>
</dbReference>
<keyword evidence="15" id="KW-1185">Reference proteome</keyword>
<dbReference type="InterPro" id="IPR011527">
    <property type="entry name" value="ABC1_TM_dom"/>
</dbReference>
<dbReference type="GO" id="GO:0016887">
    <property type="term" value="F:ATP hydrolysis activity"/>
    <property type="evidence" value="ECO:0007669"/>
    <property type="project" value="InterPro"/>
</dbReference>
<feature type="transmembrane region" description="Helical" evidence="11">
    <location>
        <begin position="72"/>
        <end position="95"/>
    </location>
</feature>
<feature type="domain" description="ABC transmembrane type-1" evidence="13">
    <location>
        <begin position="36"/>
        <end position="331"/>
    </location>
</feature>
<dbReference type="InterPro" id="IPR027417">
    <property type="entry name" value="P-loop_NTPase"/>
</dbReference>
<evidence type="ECO:0000256" key="7">
    <source>
        <dbReference type="ARBA" id="ARBA00023136"/>
    </source>
</evidence>
<feature type="transmembrane region" description="Helical" evidence="11">
    <location>
        <begin position="300"/>
        <end position="317"/>
    </location>
</feature>
<dbReference type="EMBL" id="CP031165">
    <property type="protein sequence ID" value="AXV06506.1"/>
    <property type="molecule type" value="Genomic_DNA"/>
</dbReference>
<keyword evidence="7 11" id="KW-0472">Membrane</keyword>
<sequence>MSTEAQPSDRSARPARPPGLVRRVVHAFAPYRTRVLIVCGLIVVTATIGVVNPLLVRVVFDDALFADGGPNLSLLWTLVAIMTTLPLISAGLSLYQTYVTNTIGQRVMQDLRNNLYAHLQGMPLRFFTDTRTGEIQSRLSNDIGGVQAVVTDTLSNLLSNSVTLISVIVAMLALSWQLTVLSLGLLPIFAWLSKRVGHARRKVSKSTQKELADLSAMSEETLSVSGILLSKTFGRQQAEIERYSAASGRLAELQVRQTMIGTSFFSVIQAFFAITPVAVYALAGVLLADGGSGVLGGGDLTAGTIVAFTTLQARLFFPIARTLEVSVQLQSSLALFERVFEYLDLEQDIVDADEATELGQVEGRIHYDHVWFAYEGIPDDVDTPTEWALSDVDMTIEPGQLAALVGPSGAGKTTLTYLLPRLYDVDRGAVRLDGHDVRDVTLASLAQQIGIVTQETNLFHATIRENLVYGRPDATQEEIEEACRAASILDRIHELPDRFETVVGERGYRMSGGEKQRLAIARVIIADPRVLVLDEATSALDTVNERIVQQALERLMETRTTVAIAHRLSTILRADVIFVVDRGRIVERGTHDELLAAGGTYAGLYHEQFGGGEVEARCADGLLLRNGDVVRMGADD</sequence>
<dbReference type="Gene3D" id="3.40.50.300">
    <property type="entry name" value="P-loop containing nucleotide triphosphate hydrolases"/>
    <property type="match status" value="1"/>
</dbReference>